<dbReference type="GO" id="GO:0019262">
    <property type="term" value="P:N-acetylneuraminate catabolic process"/>
    <property type="evidence" value="ECO:0007669"/>
    <property type="project" value="TreeGrafter"/>
</dbReference>
<organism evidence="2 3">
    <name type="scientific">Parapedobacter luteus</name>
    <dbReference type="NCBI Taxonomy" id="623280"/>
    <lineage>
        <taxon>Bacteria</taxon>
        <taxon>Pseudomonadati</taxon>
        <taxon>Bacteroidota</taxon>
        <taxon>Sphingobacteriia</taxon>
        <taxon>Sphingobacteriales</taxon>
        <taxon>Sphingobacteriaceae</taxon>
        <taxon>Parapedobacter</taxon>
    </lineage>
</organism>
<dbReference type="InterPro" id="IPR004547">
    <property type="entry name" value="Glucosamine6P_isomerase"/>
</dbReference>
<dbReference type="RefSeq" id="WP_079717567.1">
    <property type="nucleotide sequence ID" value="NZ_FUYS01000007.1"/>
</dbReference>
<dbReference type="InterPro" id="IPR037171">
    <property type="entry name" value="NagB/RpiA_transferase-like"/>
</dbReference>
<evidence type="ECO:0000313" key="2">
    <source>
        <dbReference type="EMBL" id="SKB73915.1"/>
    </source>
</evidence>
<dbReference type="GO" id="GO:0005975">
    <property type="term" value="P:carbohydrate metabolic process"/>
    <property type="evidence" value="ECO:0007669"/>
    <property type="project" value="InterPro"/>
</dbReference>
<dbReference type="GO" id="GO:0042802">
    <property type="term" value="F:identical protein binding"/>
    <property type="evidence" value="ECO:0007669"/>
    <property type="project" value="TreeGrafter"/>
</dbReference>
<gene>
    <name evidence="2" type="ORF">SAMN05660226_02901</name>
</gene>
<sequence length="252" mass="27760">MNNRIDELSVVRSNDRQEMGKVAANAVAETVKRLQANQDTVNIVFAAAPSQNEFLENLVDSSGINWNRVNAFHMDEYLGLPANAPQRFGFFLEQRLFAKLPFRAVNYLNGDTIDPLAECQRYADLLTQYPIDIVCMGIGENCHIAFNDPHVADFEDPMRVKVVDLDLACRNQQVHDGCFSDIEDVPTHALTLTVPALMAAANIFCIVPGPTKAQAVYHTLTAEVASAYPSTALRRHPNAILFLDGDSAALVA</sequence>
<name>A0A1T5DQD8_9SPHI</name>
<dbReference type="GO" id="GO:0006043">
    <property type="term" value="P:glucosamine catabolic process"/>
    <property type="evidence" value="ECO:0007669"/>
    <property type="project" value="TreeGrafter"/>
</dbReference>
<evidence type="ECO:0000313" key="3">
    <source>
        <dbReference type="Proteomes" id="UP000190541"/>
    </source>
</evidence>
<dbReference type="GO" id="GO:0006046">
    <property type="term" value="P:N-acetylglucosamine catabolic process"/>
    <property type="evidence" value="ECO:0007669"/>
    <property type="project" value="TreeGrafter"/>
</dbReference>
<dbReference type="Pfam" id="PF01182">
    <property type="entry name" value="Glucosamine_iso"/>
    <property type="match status" value="1"/>
</dbReference>
<dbReference type="SUPFAM" id="SSF100950">
    <property type="entry name" value="NagB/RpiA/CoA transferase-like"/>
    <property type="match status" value="1"/>
</dbReference>
<dbReference type="PANTHER" id="PTHR11280:SF6">
    <property type="entry name" value="GLUCOSAMINE-6-PHOSPHATE ISOMERASE NAGB"/>
    <property type="match status" value="1"/>
</dbReference>
<proteinExistence type="predicted"/>
<dbReference type="AlphaFoldDB" id="A0A1T5DQD8"/>
<dbReference type="CDD" id="cd01399">
    <property type="entry name" value="GlcN6P_deaminase"/>
    <property type="match status" value="1"/>
</dbReference>
<dbReference type="GO" id="GO:0004342">
    <property type="term" value="F:glucosamine-6-phosphate deaminase activity"/>
    <property type="evidence" value="ECO:0007669"/>
    <property type="project" value="InterPro"/>
</dbReference>
<dbReference type="Gene3D" id="3.40.50.1360">
    <property type="match status" value="1"/>
</dbReference>
<dbReference type="GO" id="GO:0005737">
    <property type="term" value="C:cytoplasm"/>
    <property type="evidence" value="ECO:0007669"/>
    <property type="project" value="TreeGrafter"/>
</dbReference>
<dbReference type="EMBL" id="FUYS01000007">
    <property type="protein sequence ID" value="SKB73915.1"/>
    <property type="molecule type" value="Genomic_DNA"/>
</dbReference>
<feature type="domain" description="Glucosamine/galactosamine-6-phosphate isomerase" evidence="1">
    <location>
        <begin position="15"/>
        <end position="235"/>
    </location>
</feature>
<dbReference type="STRING" id="623280.SAMN05660226_02901"/>
<protein>
    <submittedName>
        <fullName evidence="2">Glucosamine-6-phosphate deaminase</fullName>
    </submittedName>
</protein>
<dbReference type="InterPro" id="IPR006148">
    <property type="entry name" value="Glc/Gal-6P_isomerase"/>
</dbReference>
<dbReference type="PANTHER" id="PTHR11280">
    <property type="entry name" value="GLUCOSAMINE-6-PHOSPHATE ISOMERASE"/>
    <property type="match status" value="1"/>
</dbReference>
<dbReference type="OrthoDB" id="9791139at2"/>
<dbReference type="Proteomes" id="UP000190541">
    <property type="component" value="Unassembled WGS sequence"/>
</dbReference>
<keyword evidence="3" id="KW-1185">Reference proteome</keyword>
<evidence type="ECO:0000259" key="1">
    <source>
        <dbReference type="Pfam" id="PF01182"/>
    </source>
</evidence>
<accession>A0A1T5DQD8</accession>
<reference evidence="2 3" key="1">
    <citation type="submission" date="2017-02" db="EMBL/GenBank/DDBJ databases">
        <authorList>
            <person name="Peterson S.W."/>
        </authorList>
    </citation>
    <scope>NUCLEOTIDE SEQUENCE [LARGE SCALE GENOMIC DNA]</scope>
    <source>
        <strain evidence="2 3">DSM 22899</strain>
    </source>
</reference>